<evidence type="ECO:0000256" key="1">
    <source>
        <dbReference type="ARBA" id="ARBA00003314"/>
    </source>
</evidence>
<dbReference type="InterPro" id="IPR009080">
    <property type="entry name" value="tRNAsynth_Ia_anticodon-bd"/>
</dbReference>
<dbReference type="SUPFAM" id="SSF52374">
    <property type="entry name" value="Nucleotidylyl transferase"/>
    <property type="match status" value="1"/>
</dbReference>
<dbReference type="InterPro" id="IPR014729">
    <property type="entry name" value="Rossmann-like_a/b/a_fold"/>
</dbReference>
<comment type="function">
    <text evidence="1 7">Is required not only for elongation of protein synthesis but also for the initiation of all mRNA translation through initiator tRNA(fMet) aminoacylation.</text>
</comment>
<evidence type="ECO:0000313" key="11">
    <source>
        <dbReference type="Proteomes" id="UP000626026"/>
    </source>
</evidence>
<evidence type="ECO:0000259" key="9">
    <source>
        <dbReference type="Pfam" id="PF19303"/>
    </source>
</evidence>
<dbReference type="NCBIfam" id="NF008900">
    <property type="entry name" value="PRK12267.1"/>
    <property type="match status" value="1"/>
</dbReference>
<keyword evidence="11" id="KW-1185">Reference proteome</keyword>
<evidence type="ECO:0000256" key="3">
    <source>
        <dbReference type="ARBA" id="ARBA00022741"/>
    </source>
</evidence>
<dbReference type="Gene3D" id="3.40.50.620">
    <property type="entry name" value="HUPs"/>
    <property type="match status" value="1"/>
</dbReference>
<reference evidence="10 11" key="1">
    <citation type="journal article" date="2013" name="Int. J. Syst. Evol. Microbiol.">
        <title>Roseomonas aerophila sp. nov., isolated from air.</title>
        <authorList>
            <person name="Kim S.J."/>
            <person name="Weon H.Y."/>
            <person name="Ahn J.H."/>
            <person name="Hong S.B."/>
            <person name="Seok S.J."/>
            <person name="Whang K.S."/>
            <person name="Kwon S.W."/>
        </authorList>
    </citation>
    <scope>NUCLEOTIDE SEQUENCE [LARGE SCALE GENOMIC DNA]</scope>
    <source>
        <strain evidence="10 11">NBRC 108923</strain>
    </source>
</reference>
<dbReference type="RefSeq" id="WP_187786630.1">
    <property type="nucleotide sequence ID" value="NZ_JACTVA010000057.1"/>
</dbReference>
<keyword evidence="7" id="KW-0963">Cytoplasm</keyword>
<dbReference type="HAMAP" id="MF_01228">
    <property type="entry name" value="Met_tRNA_synth_type2"/>
    <property type="match status" value="1"/>
</dbReference>
<keyword evidence="2 7" id="KW-0436">Ligase</keyword>
<dbReference type="EC" id="6.1.1.10" evidence="7"/>
<comment type="subunit">
    <text evidence="7">Monomer.</text>
</comment>
<dbReference type="InterPro" id="IPR015413">
    <property type="entry name" value="Methionyl/Leucyl_tRNA_Synth"/>
</dbReference>
<dbReference type="Pfam" id="PF09334">
    <property type="entry name" value="tRNA-synt_1g"/>
    <property type="match status" value="1"/>
</dbReference>
<dbReference type="InterPro" id="IPR041872">
    <property type="entry name" value="Anticodon_Met"/>
</dbReference>
<dbReference type="Gene3D" id="2.170.220.10">
    <property type="match status" value="1"/>
</dbReference>
<evidence type="ECO:0000256" key="2">
    <source>
        <dbReference type="ARBA" id="ARBA00022598"/>
    </source>
</evidence>
<comment type="caution">
    <text evidence="10">The sequence shown here is derived from an EMBL/GenBank/DDBJ whole genome shotgun (WGS) entry which is preliminary data.</text>
</comment>
<protein>
    <recommendedName>
        <fullName evidence="7">Methionine--tRNA ligase</fullName>
        <ecNumber evidence="7">6.1.1.10</ecNumber>
    </recommendedName>
    <alternativeName>
        <fullName evidence="7">Methionyl-tRNA synthetase</fullName>
        <shortName evidence="7">MetRS</shortName>
    </alternativeName>
</protein>
<evidence type="ECO:0000256" key="7">
    <source>
        <dbReference type="HAMAP-Rule" id="MF_01228"/>
    </source>
</evidence>
<comment type="catalytic activity">
    <reaction evidence="7">
        <text>tRNA(Met) + L-methionine + ATP = L-methionyl-tRNA(Met) + AMP + diphosphate</text>
        <dbReference type="Rhea" id="RHEA:13481"/>
        <dbReference type="Rhea" id="RHEA-COMP:9667"/>
        <dbReference type="Rhea" id="RHEA-COMP:9698"/>
        <dbReference type="ChEBI" id="CHEBI:30616"/>
        <dbReference type="ChEBI" id="CHEBI:33019"/>
        <dbReference type="ChEBI" id="CHEBI:57844"/>
        <dbReference type="ChEBI" id="CHEBI:78442"/>
        <dbReference type="ChEBI" id="CHEBI:78530"/>
        <dbReference type="ChEBI" id="CHEBI:456215"/>
        <dbReference type="EC" id="6.1.1.10"/>
    </reaction>
</comment>
<feature type="domain" description="Methionyl-tRNA synthetase anticodon-binding" evidence="9">
    <location>
        <begin position="376"/>
        <end position="511"/>
    </location>
</feature>
<dbReference type="PANTHER" id="PTHR43326">
    <property type="entry name" value="METHIONYL-TRNA SYNTHETASE"/>
    <property type="match status" value="1"/>
</dbReference>
<keyword evidence="6 7" id="KW-0030">Aminoacyl-tRNA synthetase</keyword>
<name>A0ABR7RS74_9PROT</name>
<proteinExistence type="inferred from homology"/>
<dbReference type="InterPro" id="IPR014758">
    <property type="entry name" value="Met-tRNA_synth"/>
</dbReference>
<dbReference type="InterPro" id="IPR033911">
    <property type="entry name" value="MetRS_core"/>
</dbReference>
<dbReference type="SUPFAM" id="SSF47323">
    <property type="entry name" value="Anticodon-binding domain of a subclass of class I aminoacyl-tRNA synthetases"/>
    <property type="match status" value="1"/>
</dbReference>
<dbReference type="PANTHER" id="PTHR43326:SF1">
    <property type="entry name" value="METHIONINE--TRNA LIGASE, MITOCHONDRIAL"/>
    <property type="match status" value="1"/>
</dbReference>
<keyword evidence="5 7" id="KW-0648">Protein biosynthesis</keyword>
<dbReference type="GO" id="GO:0004825">
    <property type="term" value="F:methionine-tRNA ligase activity"/>
    <property type="evidence" value="ECO:0007669"/>
    <property type="project" value="UniProtKB-EC"/>
</dbReference>
<dbReference type="CDD" id="cd07957">
    <property type="entry name" value="Anticodon_Ia_Met"/>
    <property type="match status" value="1"/>
</dbReference>
<sequence>MTTERRCYLTTPIYYVNDKPHIGHAYTSLATDVLARWKRMSGYQVHFLTGTDEHGQKVEKAAEARGMDPQAFTDQVSQAFRDLAVTMNFSNDDFIRTTEERHKEACVALWKRLEEKGEIYLGAYEGWYAVRDEAFYGPDEITEKDGQKFAPTGAPVEWVREPSYFFRLGAWQERLLEFYDANPDFIAPQTRRNEVVSFVKSGLSDLSISRTSFKWGVKVPGDEAHVMYVWVDALTNYITALGYPDENAALWKFWPADVHFVGKDILRFHTIYWPALLMAAGLPTPKRVFAHGWWTNEGQKISKSLGNVIDPVALVEQYGLDPVRFFLLREVPFGNDGDFSRKSLVQRLNSELANDLGNLAQRTLSLIQKNCEGLLPTTGEPDPADAELLDAAAALPGRVDEALNRQAFHEALERIQAVSRLGNAWIDAQKPWSLKKTDLVRMASVLRHLHTALRALATVLQPFMPDTMERMLDQLAVPADARTLDALAVPLPDGTPLPPPSPLFQKILDDAV</sequence>
<feature type="short sequence motif" description="'KMSKS' region" evidence="7">
    <location>
        <begin position="300"/>
        <end position="304"/>
    </location>
</feature>
<feature type="short sequence motif" description="'HIGH' region" evidence="7">
    <location>
        <begin position="14"/>
        <end position="24"/>
    </location>
</feature>
<feature type="domain" description="Methionyl/Leucyl tRNA synthetase" evidence="8">
    <location>
        <begin position="8"/>
        <end position="364"/>
    </location>
</feature>
<dbReference type="Proteomes" id="UP000626026">
    <property type="component" value="Unassembled WGS sequence"/>
</dbReference>
<comment type="caution">
    <text evidence="7">Lacks conserved residue(s) required for the propagation of feature annotation.</text>
</comment>
<evidence type="ECO:0000256" key="5">
    <source>
        <dbReference type="ARBA" id="ARBA00022917"/>
    </source>
</evidence>
<dbReference type="Gene3D" id="1.10.730.10">
    <property type="entry name" value="Isoleucyl-tRNA Synthetase, Domain 1"/>
    <property type="match status" value="1"/>
</dbReference>
<dbReference type="CDD" id="cd00814">
    <property type="entry name" value="MetRS_core"/>
    <property type="match status" value="1"/>
</dbReference>
<evidence type="ECO:0000256" key="6">
    <source>
        <dbReference type="ARBA" id="ARBA00023146"/>
    </source>
</evidence>
<dbReference type="EMBL" id="JACTVA010000057">
    <property type="protein sequence ID" value="MBC9209474.1"/>
    <property type="molecule type" value="Genomic_DNA"/>
</dbReference>
<comment type="similarity">
    <text evidence="7">Belongs to the class-I aminoacyl-tRNA synthetase family. MetG type 2B subfamily.</text>
</comment>
<dbReference type="NCBIfam" id="TIGR00398">
    <property type="entry name" value="metG"/>
    <property type="match status" value="1"/>
</dbReference>
<keyword evidence="4 7" id="KW-0067">ATP-binding</keyword>
<dbReference type="PRINTS" id="PR01041">
    <property type="entry name" value="TRNASYNTHMET"/>
</dbReference>
<evidence type="ECO:0000256" key="4">
    <source>
        <dbReference type="ARBA" id="ARBA00022840"/>
    </source>
</evidence>
<evidence type="ECO:0000259" key="8">
    <source>
        <dbReference type="Pfam" id="PF09334"/>
    </source>
</evidence>
<organism evidence="10 11">
    <name type="scientific">Teichococcus aerophilus</name>
    <dbReference type="NCBI Taxonomy" id="1224513"/>
    <lineage>
        <taxon>Bacteria</taxon>
        <taxon>Pseudomonadati</taxon>
        <taxon>Pseudomonadota</taxon>
        <taxon>Alphaproteobacteria</taxon>
        <taxon>Acetobacterales</taxon>
        <taxon>Roseomonadaceae</taxon>
        <taxon>Roseomonas</taxon>
    </lineage>
</organism>
<accession>A0ABR7RS74</accession>
<dbReference type="Pfam" id="PF19303">
    <property type="entry name" value="Anticodon_3"/>
    <property type="match status" value="1"/>
</dbReference>
<dbReference type="InterPro" id="IPR023457">
    <property type="entry name" value="Met-tRNA_synth_2"/>
</dbReference>
<keyword evidence="3 7" id="KW-0547">Nucleotide-binding</keyword>
<evidence type="ECO:0000313" key="10">
    <source>
        <dbReference type="EMBL" id="MBC9209474.1"/>
    </source>
</evidence>
<gene>
    <name evidence="7" type="primary">metG</name>
    <name evidence="10" type="ORF">IBL26_21690</name>
</gene>
<comment type="subcellular location">
    <subcellularLocation>
        <location evidence="7">Cytoplasm</location>
    </subcellularLocation>
</comment>